<dbReference type="SUPFAM" id="SSF56024">
    <property type="entry name" value="Phospholipase D/nuclease"/>
    <property type="match status" value="2"/>
</dbReference>
<keyword evidence="3" id="KW-1185">Reference proteome</keyword>
<dbReference type="InterPro" id="IPR001736">
    <property type="entry name" value="PLipase_D/transphosphatidylase"/>
</dbReference>
<organism evidence="2 3">
    <name type="scientific">Cohnella zeiphila</name>
    <dbReference type="NCBI Taxonomy" id="2761120"/>
    <lineage>
        <taxon>Bacteria</taxon>
        <taxon>Bacillati</taxon>
        <taxon>Bacillota</taxon>
        <taxon>Bacilli</taxon>
        <taxon>Bacillales</taxon>
        <taxon>Paenibacillaceae</taxon>
        <taxon>Cohnella</taxon>
    </lineage>
</organism>
<dbReference type="Pfam" id="PF13091">
    <property type="entry name" value="PLDc_2"/>
    <property type="match status" value="2"/>
</dbReference>
<proteinExistence type="predicted"/>
<dbReference type="PANTHER" id="PTHR21248:SF22">
    <property type="entry name" value="PHOSPHOLIPASE D"/>
    <property type="match status" value="1"/>
</dbReference>
<dbReference type="GO" id="GO:0030572">
    <property type="term" value="F:phosphatidyltransferase activity"/>
    <property type="evidence" value="ECO:0007669"/>
    <property type="project" value="UniProtKB-ARBA"/>
</dbReference>
<dbReference type="RefSeq" id="WP_185132150.1">
    <property type="nucleotide sequence ID" value="NZ_JACJVO010000033.1"/>
</dbReference>
<dbReference type="EMBL" id="JACJVO010000033">
    <property type="protein sequence ID" value="MBB6734496.1"/>
    <property type="molecule type" value="Genomic_DNA"/>
</dbReference>
<name>A0A7X0VY03_9BACL</name>
<dbReference type="InterPro" id="IPR025202">
    <property type="entry name" value="PLD-like_dom"/>
</dbReference>
<sequence length="473" mass="52999">MKQAHSEEKPNVVQEPYIPFVENASYPVRSGNAVRPLVDSAPAFRRICEAVEAAQVSVWLSVTFWAPDYQMPDGRGTLLDVLDRAAARGVDVRIVFWRPNPESSGYGQAFAGTPADREWLATRGPRLKARWDRAYGYYCQHQKFWLIDAGHPSETAFVGGINPTYGTFEPGHAGIGHRHDIYVEVSGPSATDVHHNFVQRWNEASERRERDGTWGGGADEVMAFPDRISAARGDILLQMQRNVYKERYYGSQPTPGGKPFGLAEGERTLLEQYKQAIDAARRSVYIENQAIPVPEIAAHLEEALRRGVEVVLLVPAEPEGHVREYRKNPDKRSFFEHMEALGRYERFTLAGIAGPNGDGGRGSIYVHAKIMLIDDAWATIGSCNLHSNSLYGHTELNATFWNPEAVRALRGQLLSEHLDRDTSGMDDREALRLYRTIAGENRRRGESGDFAWQGLAFELNPAEYGLELSFLLT</sequence>
<dbReference type="AlphaFoldDB" id="A0A7X0VY03"/>
<comment type="caution">
    <text evidence="2">The sequence shown here is derived from an EMBL/GenBank/DDBJ whole genome shotgun (WGS) entry which is preliminary data.</text>
</comment>
<dbReference type="PANTHER" id="PTHR21248">
    <property type="entry name" value="CARDIOLIPIN SYNTHASE"/>
    <property type="match status" value="1"/>
</dbReference>
<evidence type="ECO:0000313" key="3">
    <source>
        <dbReference type="Proteomes" id="UP000564644"/>
    </source>
</evidence>
<dbReference type="PROSITE" id="PS50035">
    <property type="entry name" value="PLD"/>
    <property type="match status" value="1"/>
</dbReference>
<protein>
    <submittedName>
        <fullName evidence="2">Phosphatidylserine/phosphatidylglycerophosphate/ cardiolipin synthase family protein</fullName>
    </submittedName>
</protein>
<gene>
    <name evidence="2" type="ORF">H7C18_26565</name>
</gene>
<reference evidence="2 3" key="1">
    <citation type="submission" date="2020-08" db="EMBL/GenBank/DDBJ databases">
        <title>Cohnella phylogeny.</title>
        <authorList>
            <person name="Dunlap C."/>
        </authorList>
    </citation>
    <scope>NUCLEOTIDE SEQUENCE [LARGE SCALE GENOMIC DNA]</scope>
    <source>
        <strain evidence="2 3">CBP 2801</strain>
    </source>
</reference>
<dbReference type="Gene3D" id="3.30.870.10">
    <property type="entry name" value="Endonuclease Chain A"/>
    <property type="match status" value="2"/>
</dbReference>
<evidence type="ECO:0000313" key="2">
    <source>
        <dbReference type="EMBL" id="MBB6734496.1"/>
    </source>
</evidence>
<evidence type="ECO:0000259" key="1">
    <source>
        <dbReference type="PROSITE" id="PS50035"/>
    </source>
</evidence>
<dbReference type="SMART" id="SM00155">
    <property type="entry name" value="PLDc"/>
    <property type="match status" value="2"/>
</dbReference>
<dbReference type="Proteomes" id="UP000564644">
    <property type="component" value="Unassembled WGS sequence"/>
</dbReference>
<dbReference type="GO" id="GO:0032049">
    <property type="term" value="P:cardiolipin biosynthetic process"/>
    <property type="evidence" value="ECO:0007669"/>
    <property type="project" value="UniProtKB-ARBA"/>
</dbReference>
<accession>A0A7X0VY03</accession>
<feature type="domain" description="PLD phosphodiesterase" evidence="1">
    <location>
        <begin position="362"/>
        <end position="389"/>
    </location>
</feature>